<accession>A0AC60QCV1</accession>
<feature type="non-terminal residue" evidence="1">
    <location>
        <position position="1"/>
    </location>
</feature>
<reference evidence="1 2" key="1">
    <citation type="journal article" date="2020" name="Cell">
        <title>Large-Scale Comparative Analyses of Tick Genomes Elucidate Their Genetic Diversity and Vector Capacities.</title>
        <authorList>
            <consortium name="Tick Genome and Microbiome Consortium (TIGMIC)"/>
            <person name="Jia N."/>
            <person name="Wang J."/>
            <person name="Shi W."/>
            <person name="Du L."/>
            <person name="Sun Y."/>
            <person name="Zhan W."/>
            <person name="Jiang J.F."/>
            <person name="Wang Q."/>
            <person name="Zhang B."/>
            <person name="Ji P."/>
            <person name="Bell-Sakyi L."/>
            <person name="Cui X.M."/>
            <person name="Yuan T.T."/>
            <person name="Jiang B.G."/>
            <person name="Yang W.F."/>
            <person name="Lam T.T."/>
            <person name="Chang Q.C."/>
            <person name="Ding S.J."/>
            <person name="Wang X.J."/>
            <person name="Zhu J.G."/>
            <person name="Ruan X.D."/>
            <person name="Zhao L."/>
            <person name="Wei J.T."/>
            <person name="Ye R.Z."/>
            <person name="Que T.C."/>
            <person name="Du C.H."/>
            <person name="Zhou Y.H."/>
            <person name="Cheng J.X."/>
            <person name="Dai P.F."/>
            <person name="Guo W.B."/>
            <person name="Han X.H."/>
            <person name="Huang E.J."/>
            <person name="Li L.F."/>
            <person name="Wei W."/>
            <person name="Gao Y.C."/>
            <person name="Liu J.Z."/>
            <person name="Shao H.Z."/>
            <person name="Wang X."/>
            <person name="Wang C.C."/>
            <person name="Yang T.C."/>
            <person name="Huo Q.B."/>
            <person name="Li W."/>
            <person name="Chen H.Y."/>
            <person name="Chen S.E."/>
            <person name="Zhou L.G."/>
            <person name="Ni X.B."/>
            <person name="Tian J.H."/>
            <person name="Sheng Y."/>
            <person name="Liu T."/>
            <person name="Pan Y.S."/>
            <person name="Xia L.Y."/>
            <person name="Li J."/>
            <person name="Zhao F."/>
            <person name="Cao W.C."/>
        </authorList>
    </citation>
    <scope>NUCLEOTIDE SEQUENCE [LARGE SCALE GENOMIC DNA]</scope>
    <source>
        <strain evidence="1">Iper-2018</strain>
    </source>
</reference>
<protein>
    <submittedName>
        <fullName evidence="1">Uncharacterized protein</fullName>
    </submittedName>
</protein>
<comment type="caution">
    <text evidence="1">The sequence shown here is derived from an EMBL/GenBank/DDBJ whole genome shotgun (WGS) entry which is preliminary data.</text>
</comment>
<organism evidence="1 2">
    <name type="scientific">Ixodes persulcatus</name>
    <name type="common">Taiga tick</name>
    <dbReference type="NCBI Taxonomy" id="34615"/>
    <lineage>
        <taxon>Eukaryota</taxon>
        <taxon>Metazoa</taxon>
        <taxon>Ecdysozoa</taxon>
        <taxon>Arthropoda</taxon>
        <taxon>Chelicerata</taxon>
        <taxon>Arachnida</taxon>
        <taxon>Acari</taxon>
        <taxon>Parasitiformes</taxon>
        <taxon>Ixodida</taxon>
        <taxon>Ixodoidea</taxon>
        <taxon>Ixodidae</taxon>
        <taxon>Ixodinae</taxon>
        <taxon>Ixodes</taxon>
    </lineage>
</organism>
<gene>
    <name evidence="1" type="ORF">HPB47_021260</name>
</gene>
<evidence type="ECO:0000313" key="1">
    <source>
        <dbReference type="EMBL" id="KAG0431946.1"/>
    </source>
</evidence>
<keyword evidence="2" id="KW-1185">Reference proteome</keyword>
<sequence length="421" mass="46280">AGCSDAGDVGYLLRELEGHVWDIYTCRFFPSGVVVLSGGADMQLKIWSAETGKCPVTMKGHSAAIHDTCVVDQGRNVISASKDGTARLWDCGQSACLGTLAEFEHDAINCCALGSSAAIDLGCREEPSNDREVGTEGKLLVVGTEAGTLRGVGVHSRQTVFELKAASAINCCCSMGQNRFLYGTQGGDIYMLDARQPREPSLTWANSSSPALSLITHKQGFMVGRDQETFSKARLYQLDKSKFGFYAGLWNQVETTLVLILGGFPFFWSLCEQWAAKAGFSGNELVVTSFFIVVGSLISTVVDLPWSIYYTFVIEQRHGFNNQTAGFFAKDRVKKFFLMQMIIVPIVAGIVQIIKLGGDYFFIYLWFFTLVVSLLMSVVYSDFIAPLLDKFTPLPEGDLRTKIEELAASIHFPLKKLFVVE</sequence>
<feature type="non-terminal residue" evidence="1">
    <location>
        <position position="421"/>
    </location>
</feature>
<name>A0AC60QCV1_IXOPE</name>
<proteinExistence type="predicted"/>
<dbReference type="EMBL" id="JABSTQ010009183">
    <property type="protein sequence ID" value="KAG0431946.1"/>
    <property type="molecule type" value="Genomic_DNA"/>
</dbReference>
<evidence type="ECO:0000313" key="2">
    <source>
        <dbReference type="Proteomes" id="UP000805193"/>
    </source>
</evidence>
<dbReference type="Proteomes" id="UP000805193">
    <property type="component" value="Unassembled WGS sequence"/>
</dbReference>